<organism evidence="1">
    <name type="scientific">Zea mays</name>
    <name type="common">Maize</name>
    <dbReference type="NCBI Taxonomy" id="4577"/>
    <lineage>
        <taxon>Eukaryota</taxon>
        <taxon>Viridiplantae</taxon>
        <taxon>Streptophyta</taxon>
        <taxon>Embryophyta</taxon>
        <taxon>Tracheophyta</taxon>
        <taxon>Spermatophyta</taxon>
        <taxon>Magnoliopsida</taxon>
        <taxon>Liliopsida</taxon>
        <taxon>Poales</taxon>
        <taxon>Poaceae</taxon>
        <taxon>PACMAD clade</taxon>
        <taxon>Panicoideae</taxon>
        <taxon>Andropogonodae</taxon>
        <taxon>Andropogoneae</taxon>
        <taxon>Tripsacinae</taxon>
        <taxon>Zea</taxon>
    </lineage>
</organism>
<gene>
    <name evidence="1" type="ORF">ZEAMMB73_Zm00001d004014</name>
</gene>
<protein>
    <submittedName>
        <fullName evidence="1">Uncharacterized protein</fullName>
    </submittedName>
</protein>
<dbReference type="EMBL" id="CM007648">
    <property type="protein sequence ID" value="ONM18165.1"/>
    <property type="molecule type" value="Genomic_DNA"/>
</dbReference>
<proteinExistence type="predicted"/>
<name>A0A1D6ECY8_MAIZE</name>
<evidence type="ECO:0000313" key="1">
    <source>
        <dbReference type="EMBL" id="ONM18165.1"/>
    </source>
</evidence>
<dbReference type="InParanoid" id="A0A1D6ECY8"/>
<reference evidence="1" key="1">
    <citation type="submission" date="2015-12" db="EMBL/GenBank/DDBJ databases">
        <title>Update maize B73 reference genome by single molecule sequencing technologies.</title>
        <authorList>
            <consortium name="Maize Genome Sequencing Project"/>
            <person name="Ware D."/>
        </authorList>
    </citation>
    <scope>NUCLEOTIDE SEQUENCE [LARGE SCALE GENOMIC DNA]</scope>
    <source>
        <tissue evidence="1">Seedling</tissue>
    </source>
</reference>
<sequence>MILNSGAPLG</sequence>
<accession>A0A1D6ECY8</accession>